<dbReference type="Proteomes" id="UP000013569">
    <property type="component" value="Unassembled WGS sequence"/>
</dbReference>
<feature type="domain" description="Helicase ATP-binding" evidence="2">
    <location>
        <begin position="34"/>
        <end position="225"/>
    </location>
</feature>
<dbReference type="PROSITE" id="PS51192">
    <property type="entry name" value="HELICASE_ATP_BIND_1"/>
    <property type="match status" value="1"/>
</dbReference>
<dbReference type="InterPro" id="IPR027417">
    <property type="entry name" value="P-loop_NTPase"/>
</dbReference>
<dbReference type="EMBL" id="AQPW01000004">
    <property type="protein sequence ID" value="EON33763.1"/>
    <property type="molecule type" value="Genomic_DNA"/>
</dbReference>
<name>R7YCP0_9ACTN</name>
<dbReference type="GO" id="GO:0005524">
    <property type="term" value="F:ATP binding"/>
    <property type="evidence" value="ECO:0007669"/>
    <property type="project" value="InterPro"/>
</dbReference>
<dbReference type="RefSeq" id="WP_010841532.1">
    <property type="nucleotide sequence ID" value="NZ_AQPW01000004.1"/>
</dbReference>
<dbReference type="Gene3D" id="3.40.50.300">
    <property type="entry name" value="P-loop containing nucleotide triphosphate hydrolases"/>
    <property type="match status" value="2"/>
</dbReference>
<evidence type="ECO:0000313" key="3">
    <source>
        <dbReference type="EMBL" id="EON33763.1"/>
    </source>
</evidence>
<gene>
    <name evidence="3" type="ORF">GTC6_05332</name>
</gene>
<evidence type="ECO:0000313" key="4">
    <source>
        <dbReference type="Proteomes" id="UP000013569"/>
    </source>
</evidence>
<comment type="caution">
    <text evidence="3">The sequence shown here is derived from an EMBL/GenBank/DDBJ whole genome shotgun (WGS) entry which is preliminary data.</text>
</comment>
<feature type="region of interest" description="Disordered" evidence="1">
    <location>
        <begin position="510"/>
        <end position="530"/>
    </location>
</feature>
<feature type="compositionally biased region" description="Basic and acidic residues" evidence="1">
    <location>
        <begin position="511"/>
        <end position="523"/>
    </location>
</feature>
<proteinExistence type="predicted"/>
<dbReference type="Pfam" id="PF04851">
    <property type="entry name" value="ResIII"/>
    <property type="match status" value="1"/>
</dbReference>
<dbReference type="InterPro" id="IPR014001">
    <property type="entry name" value="Helicase_ATP-bd"/>
</dbReference>
<dbReference type="InterPro" id="IPR006935">
    <property type="entry name" value="Helicase/UvrB_N"/>
</dbReference>
<evidence type="ECO:0000256" key="1">
    <source>
        <dbReference type="SAM" id="MobiDB-lite"/>
    </source>
</evidence>
<evidence type="ECO:0000259" key="2">
    <source>
        <dbReference type="PROSITE" id="PS51192"/>
    </source>
</evidence>
<dbReference type="GO" id="GO:0016787">
    <property type="term" value="F:hydrolase activity"/>
    <property type="evidence" value="ECO:0007669"/>
    <property type="project" value="InterPro"/>
</dbReference>
<dbReference type="GO" id="GO:0003677">
    <property type="term" value="F:DNA binding"/>
    <property type="evidence" value="ECO:0007669"/>
    <property type="project" value="InterPro"/>
</dbReference>
<dbReference type="OrthoDB" id="9804145at2"/>
<accession>R7YCP0</accession>
<organism evidence="3 4">
    <name type="scientific">Gordonia terrae C-6</name>
    <dbReference type="NCBI Taxonomy" id="1316928"/>
    <lineage>
        <taxon>Bacteria</taxon>
        <taxon>Bacillati</taxon>
        <taxon>Actinomycetota</taxon>
        <taxon>Actinomycetes</taxon>
        <taxon>Mycobacteriales</taxon>
        <taxon>Gordoniaceae</taxon>
        <taxon>Gordonia</taxon>
    </lineage>
</organism>
<dbReference type="PATRIC" id="fig|1316928.3.peg.1077"/>
<dbReference type="AlphaFoldDB" id="R7YCP0"/>
<dbReference type="SUPFAM" id="SSF52540">
    <property type="entry name" value="P-loop containing nucleoside triphosphate hydrolases"/>
    <property type="match status" value="1"/>
</dbReference>
<reference evidence="3 4" key="1">
    <citation type="journal article" date="2013" name="Genome Announc.">
        <title>Draft Genome Sequence of a Benzothiophene-Desulfurizing Bacterium, Gordona terrae Strain C-6.</title>
        <authorList>
            <person name="Wang W."/>
            <person name="Ma T."/>
            <person name="Ren Y."/>
            <person name="Li G."/>
        </authorList>
    </citation>
    <scope>NUCLEOTIDE SEQUENCE [LARGE SCALE GENOMIC DNA]</scope>
    <source>
        <strain evidence="3 4">C-6</strain>
    </source>
</reference>
<sequence>MAIDLFQFQRTAASALADRFIEYLDDPVTLGRKNNLRVVPFYQALSAITGAGKTAILAQAVNEISVGCSVPPIFLWLSKGRVVVRQAYANLAQGGAYHHLLGDANVRLLADYSRADVEQDPRPQVYFATVGTFNRADRQDSSLRIFRAEIDTTEDATWDALKKRLTARGERRPLIVVYDEAHNFSDLQTELLLEQEPNGFLLASATLRAREALTAQVIQPLQSEGFEEADLITPVPSAEVVSANLVKSSVSMIGMKTPMEESISQMHKDFLEAESAATAERLPFKPKAIYVCNTNMVADDAQRRDDPKQPFKDRQAPPILIWRHLTENLGVPPSEIAVYADLRTHKDFPLPDAFNLYNKGNDDYERFTAQNYRHIIFNLALQEGWDDPAVYFAYVDKSMESSVQVSQVIGRVLRQPGVKRYQAQRLNTAHFYVRVDRNDVFASVVDEVRESLGGIAPEVTLITTSPGKKPPVEFHPTGNYQVAKAAIDNTDAEDAVAQVIAVMSDYSQDDVNTRGRGEKREATQKVGGPEAAVGDWEDFEQSSQVSARWVFRREVSRRYRPALNVMSTEDAKFDARIGFSSPAFDHIVQVADRSVGAYLDNAVIKQQKPNPYVVGPILAREDEIERFDNSVHVGYDGLNTLETDFARAIDKLDKPWARNKPNSGYGIPLISIGSTTMFYPDFLLWDGNDVVCLETKGEHLVQTDAGRKLLSIVPNPRSNQRLVVRLISKGNWDRQGQLVSREGYTLWGLTNGQQLRTTAFQDLDSLAAKAASA</sequence>
<protein>
    <recommendedName>
        <fullName evidence="2">Helicase ATP-binding domain-containing protein</fullName>
    </recommendedName>
</protein>